<organism evidence="1">
    <name type="scientific">Sphingomonas psychrotolerans</name>
    <dbReference type="NCBI Taxonomy" id="1327635"/>
    <lineage>
        <taxon>Bacteria</taxon>
        <taxon>Pseudomonadati</taxon>
        <taxon>Pseudomonadota</taxon>
        <taxon>Alphaproteobacteria</taxon>
        <taxon>Sphingomonadales</taxon>
        <taxon>Sphingomonadaceae</taxon>
        <taxon>Sphingomonas</taxon>
    </lineage>
</organism>
<gene>
    <name evidence="1" type="ORF">MZO42_19190</name>
</gene>
<comment type="caution">
    <text evidence="1">The sequence shown here is derived from an EMBL/GenBank/DDBJ whole genome shotgun (WGS) entry which is preliminary data.</text>
</comment>
<name>A0ABU3N8J2_9SPHN</name>
<reference evidence="1" key="1">
    <citation type="submission" date="2022-04" db="EMBL/GenBank/DDBJ databases">
        <title>Tomato heritable bacteria conferring resistance against bacterial wilt.</title>
        <authorList>
            <person name="Yin J."/>
        </authorList>
    </citation>
    <scope>NUCLEOTIDE SEQUENCE</scope>
    <source>
        <strain evidence="1">Cra20</strain>
    </source>
</reference>
<accession>A0ABU3N8J2</accession>
<sequence>MQLFLLTLALLTTDVGPRDKDAVRAAPGRPAAQCDNAGLHWTRRAAEPVRPGTLGNQPAANQYLAVLRREGGCDKPVKIREGIGDGVEDQR</sequence>
<evidence type="ECO:0000313" key="1">
    <source>
        <dbReference type="EMBL" id="MDT8760830.1"/>
    </source>
</evidence>
<dbReference type="EMBL" id="JALMLT010000005">
    <property type="protein sequence ID" value="MDT8760830.1"/>
    <property type="molecule type" value="Genomic_DNA"/>
</dbReference>
<protein>
    <submittedName>
        <fullName evidence="1">Uncharacterized protein</fullName>
    </submittedName>
</protein>
<proteinExistence type="predicted"/>